<dbReference type="PROSITE" id="PS50937">
    <property type="entry name" value="HTH_MERR_2"/>
    <property type="match status" value="1"/>
</dbReference>
<dbReference type="PATRIC" id="fig|1405.8.peg.5159"/>
<dbReference type="InterPro" id="IPR009061">
    <property type="entry name" value="DNA-bd_dom_put_sf"/>
</dbReference>
<dbReference type="GO" id="GO:0003677">
    <property type="term" value="F:DNA binding"/>
    <property type="evidence" value="ECO:0007669"/>
    <property type="project" value="UniProtKB-KW"/>
</dbReference>
<proteinExistence type="predicted"/>
<dbReference type="EMBL" id="JMQC01000008">
    <property type="protein sequence ID" value="KFM98811.1"/>
    <property type="molecule type" value="Genomic_DNA"/>
</dbReference>
<dbReference type="AlphaFoldDB" id="A0A090YKR3"/>
<dbReference type="SMART" id="SM00422">
    <property type="entry name" value="HTH_MERR"/>
    <property type="match status" value="1"/>
</dbReference>
<dbReference type="SUPFAM" id="SSF46955">
    <property type="entry name" value="Putative DNA-binding domain"/>
    <property type="match status" value="1"/>
</dbReference>
<keyword evidence="1" id="KW-0238">DNA-binding</keyword>
<dbReference type="Gene3D" id="1.10.1660.10">
    <property type="match status" value="1"/>
</dbReference>
<name>A0A090YKR3_9BACI</name>
<protein>
    <submittedName>
        <fullName evidence="3">MerR regulatory family protein</fullName>
    </submittedName>
</protein>
<comment type="caution">
    <text evidence="3">The sequence shown here is derived from an EMBL/GenBank/DDBJ whole genome shotgun (WGS) entry which is preliminary data.</text>
</comment>
<dbReference type="PANTHER" id="PTHR30204">
    <property type="entry name" value="REDOX-CYCLING DRUG-SENSING TRANSCRIPTIONAL ACTIVATOR SOXR"/>
    <property type="match status" value="1"/>
</dbReference>
<reference evidence="3 4" key="1">
    <citation type="submission" date="2014-04" db="EMBL/GenBank/DDBJ databases">
        <authorList>
            <person name="Bishop-Lilly K.A."/>
            <person name="Broomall S.M."/>
            <person name="Chain P.S."/>
            <person name="Chertkov O."/>
            <person name="Coyne S.R."/>
            <person name="Daligault H.E."/>
            <person name="Davenport K.W."/>
            <person name="Erkkila T."/>
            <person name="Frey K.G."/>
            <person name="Gibbons H.S."/>
            <person name="Gu W."/>
            <person name="Jaissle J."/>
            <person name="Johnson S.L."/>
            <person name="Koroleva G.I."/>
            <person name="Ladner J.T."/>
            <person name="Lo C.-C."/>
            <person name="Minogue T.D."/>
            <person name="Munk C."/>
            <person name="Palacios G.F."/>
            <person name="Redden C.L."/>
            <person name="Rosenzweig C.N."/>
            <person name="Scholz M.B."/>
            <person name="Teshima H."/>
            <person name="Xu Y."/>
        </authorList>
    </citation>
    <scope>NUCLEOTIDE SEQUENCE [LARGE SCALE GENOMIC DNA]</scope>
    <source>
        <strain evidence="3 4">BHP</strain>
    </source>
</reference>
<evidence type="ECO:0000313" key="4">
    <source>
        <dbReference type="Proteomes" id="UP000029389"/>
    </source>
</evidence>
<feature type="domain" description="HTH merR-type" evidence="2">
    <location>
        <begin position="1"/>
        <end position="71"/>
    </location>
</feature>
<dbReference type="Pfam" id="PF13411">
    <property type="entry name" value="MerR_1"/>
    <property type="match status" value="1"/>
</dbReference>
<sequence length="86" mass="10140">MVRIGDFSKLSSISIRMLRHYDKMELLQPEKVDVQTGYRYYSAAQLKKANQIQTLKDMRFSLAAIKEILESNNIQITKEYFFNRSS</sequence>
<accession>A0A090YKR3</accession>
<dbReference type="GO" id="GO:0003700">
    <property type="term" value="F:DNA-binding transcription factor activity"/>
    <property type="evidence" value="ECO:0007669"/>
    <property type="project" value="InterPro"/>
</dbReference>
<organism evidence="3 4">
    <name type="scientific">Bacillus clarus</name>
    <dbReference type="NCBI Taxonomy" id="2338372"/>
    <lineage>
        <taxon>Bacteria</taxon>
        <taxon>Bacillati</taxon>
        <taxon>Bacillota</taxon>
        <taxon>Bacilli</taxon>
        <taxon>Bacillales</taxon>
        <taxon>Bacillaceae</taxon>
        <taxon>Bacillus</taxon>
        <taxon>Bacillus cereus group</taxon>
    </lineage>
</organism>
<evidence type="ECO:0000259" key="2">
    <source>
        <dbReference type="PROSITE" id="PS50937"/>
    </source>
</evidence>
<dbReference type="InterPro" id="IPR000551">
    <property type="entry name" value="MerR-type_HTH_dom"/>
</dbReference>
<evidence type="ECO:0000313" key="3">
    <source>
        <dbReference type="EMBL" id="KFM98811.1"/>
    </source>
</evidence>
<dbReference type="Proteomes" id="UP000029389">
    <property type="component" value="Unassembled WGS sequence"/>
</dbReference>
<dbReference type="PANTHER" id="PTHR30204:SF97">
    <property type="entry name" value="MERR FAMILY REGULATORY PROTEIN"/>
    <property type="match status" value="1"/>
</dbReference>
<evidence type="ECO:0000256" key="1">
    <source>
        <dbReference type="ARBA" id="ARBA00023125"/>
    </source>
</evidence>
<gene>
    <name evidence="3" type="ORF">DJ93_5007</name>
</gene>
<dbReference type="InterPro" id="IPR047057">
    <property type="entry name" value="MerR_fam"/>
</dbReference>